<accession>A0A072JZ99</accession>
<dbReference type="Pfam" id="PF21083">
    <property type="entry name" value="ZapC_N"/>
    <property type="match status" value="1"/>
</dbReference>
<dbReference type="GO" id="GO:0000917">
    <property type="term" value="P:division septum assembly"/>
    <property type="evidence" value="ECO:0007669"/>
    <property type="project" value="UniProtKB-KW"/>
</dbReference>
<evidence type="ECO:0000313" key="14">
    <source>
        <dbReference type="EMBL" id="NMU87853.1"/>
    </source>
</evidence>
<dbReference type="EMBL" id="DACQKT010000006">
    <property type="protein sequence ID" value="HAS6678152.1"/>
    <property type="molecule type" value="Genomic_DNA"/>
</dbReference>
<evidence type="ECO:0000313" key="21">
    <source>
        <dbReference type="Proteomes" id="UP000191946"/>
    </source>
</evidence>
<feature type="domain" description="Cell-division protein ZapC C-terminal" evidence="7">
    <location>
        <begin position="89"/>
        <end position="166"/>
    </location>
</feature>
<reference evidence="15 21" key="2">
    <citation type="submission" date="2015-08" db="EMBL/GenBank/DDBJ databases">
        <title>Draft Genome Sequences of Vibrio parahaemolyticus Strains.</title>
        <authorList>
            <person name="Gonzalez-Escalona N."/>
            <person name="DePaola A."/>
        </authorList>
    </citation>
    <scope>NUCLEOTIDE SEQUENCE [LARGE SCALE GENOMIC DNA]</scope>
    <source>
        <strain evidence="15 21">CFSAN001621</strain>
    </source>
</reference>
<evidence type="ECO:0000313" key="12">
    <source>
        <dbReference type="EMBL" id="MDS1824117.1"/>
    </source>
</evidence>
<dbReference type="EMBL" id="CP097355">
    <property type="protein sequence ID" value="UYV27841.1"/>
    <property type="molecule type" value="Genomic_DNA"/>
</dbReference>
<evidence type="ECO:0000256" key="1">
    <source>
        <dbReference type="ARBA" id="ARBA00022490"/>
    </source>
</evidence>
<dbReference type="EMBL" id="CP114194">
    <property type="protein sequence ID" value="WAT91775.1"/>
    <property type="molecule type" value="Genomic_DNA"/>
</dbReference>
<dbReference type="Proteomes" id="UP000191946">
    <property type="component" value="Unassembled WGS sequence"/>
</dbReference>
<reference evidence="10 20" key="1">
    <citation type="submission" date="2015-07" db="EMBL/GenBank/DDBJ databases">
        <title>Foodborne Vibrio parahaemolyticus Isolates.</title>
        <authorList>
            <person name="Ronholm J."/>
            <person name="Petronella N."/>
            <person name="Kenwell R."/>
            <person name="Banerjee S."/>
        </authorList>
    </citation>
    <scope>NUCLEOTIDE SEQUENCE [LARGE SCALE GENOMIC DNA]</scope>
    <source>
        <strain evidence="10 20">HS-06-05</strain>
    </source>
</reference>
<dbReference type="InterPro" id="IPR048372">
    <property type="entry name" value="ZapC_C"/>
</dbReference>
<dbReference type="EMBL" id="LIRS01000154">
    <property type="protein sequence ID" value="KOY19200.1"/>
    <property type="molecule type" value="Genomic_DNA"/>
</dbReference>
<evidence type="ECO:0000313" key="25">
    <source>
        <dbReference type="Proteomes" id="UP000555836"/>
    </source>
</evidence>
<evidence type="ECO:0000313" key="9">
    <source>
        <dbReference type="EMBL" id="HAS6678152.1"/>
    </source>
</evidence>
<evidence type="ECO:0000259" key="8">
    <source>
        <dbReference type="Pfam" id="PF21083"/>
    </source>
</evidence>
<dbReference type="HAMAP" id="MF_00906">
    <property type="entry name" value="ZapC"/>
    <property type="match status" value="1"/>
</dbReference>
<evidence type="ECO:0000313" key="13">
    <source>
        <dbReference type="EMBL" id="NMU30038.1"/>
    </source>
</evidence>
<gene>
    <name evidence="5" type="primary">zapC</name>
    <name evidence="10" type="ORF">ACX05_26325</name>
    <name evidence="15" type="ORF">AKG60_01275</name>
    <name evidence="16" type="ORF">EHC69_08530</name>
    <name evidence="17" type="ORF">FVP01_09230</name>
    <name evidence="14" type="ORF">HKB16_33950</name>
    <name evidence="13" type="ORF">HKB21_30980</name>
    <name evidence="9" type="ORF">I7278_15150</name>
    <name evidence="11" type="ORF">IB292_08885</name>
    <name evidence="18" type="ORF">M5598_07720</name>
    <name evidence="19" type="ORF">O1Q84_08130</name>
    <name evidence="12" type="ORF">QX249_26170</name>
</gene>
<dbReference type="EMBL" id="JABCLD010002361">
    <property type="protein sequence ID" value="NMU30038.1"/>
    <property type="molecule type" value="Genomic_DNA"/>
</dbReference>
<evidence type="ECO:0000313" key="16">
    <source>
        <dbReference type="EMBL" id="QHH09422.1"/>
    </source>
</evidence>
<evidence type="ECO:0000256" key="4">
    <source>
        <dbReference type="ARBA" id="ARBA00023306"/>
    </source>
</evidence>
<reference evidence="24 25" key="7">
    <citation type="submission" date="2020-04" db="EMBL/GenBank/DDBJ databases">
        <title>Whole-genome sequencing of Vibrio spp. from China reveals different genetic environments of blaCTX-M-14 among diverse lineages.</title>
        <authorList>
            <person name="Zheng Z."/>
            <person name="Ye L."/>
            <person name="Chen S."/>
        </authorList>
    </citation>
    <scope>NUCLEOTIDE SEQUENCE [LARGE SCALE GENOMIC DNA]</scope>
    <source>
        <strain evidence="14 24">Vb0551</strain>
        <strain evidence="13 25">Vb0574</strain>
    </source>
</reference>
<dbReference type="RefSeq" id="WP_005494967.1">
    <property type="nucleotide sequence ID" value="NZ_CABMHD010000004.1"/>
</dbReference>
<evidence type="ECO:0000313" key="22">
    <source>
        <dbReference type="Proteomes" id="UP000321504"/>
    </source>
</evidence>
<dbReference type="EMBL" id="CP034298">
    <property type="protein sequence ID" value="QHH09422.1"/>
    <property type="molecule type" value="Genomic_DNA"/>
</dbReference>
<evidence type="ECO:0000313" key="24">
    <source>
        <dbReference type="Proteomes" id="UP000518904"/>
    </source>
</evidence>
<keyword evidence="21" id="KW-1185">Reference proteome</keyword>
<dbReference type="GO" id="GO:0043093">
    <property type="term" value="P:FtsZ-dependent cytokinesis"/>
    <property type="evidence" value="ECO:0007669"/>
    <property type="project" value="UniProtKB-UniRule"/>
</dbReference>
<dbReference type="Proteomes" id="UP000518904">
    <property type="component" value="Unassembled WGS sequence"/>
</dbReference>
<evidence type="ECO:0000313" key="20">
    <source>
        <dbReference type="Proteomes" id="UP000037697"/>
    </source>
</evidence>
<comment type="similarity">
    <text evidence="5 6">Belongs to the ZapC family.</text>
</comment>
<comment type="subcellular location">
    <subcellularLocation>
        <location evidence="5 6">Cytoplasm</location>
    </subcellularLocation>
</comment>
<reference evidence="18" key="9">
    <citation type="submission" date="2022-05" db="EMBL/GenBank/DDBJ databases">
        <title>Megaplasmid of Vibrio parahaemolyticus.</title>
        <authorList>
            <person name="Strauch E."/>
            <person name="Borowiak M."/>
        </authorList>
    </citation>
    <scope>NUCLEOTIDE SEQUENCE</scope>
    <source>
        <strain evidence="18">16-VB00198</strain>
    </source>
</reference>
<dbReference type="Proteomes" id="UP001253193">
    <property type="component" value="Unassembled WGS sequence"/>
</dbReference>
<keyword evidence="2 5" id="KW-0132">Cell division</keyword>
<dbReference type="GO" id="GO:0005737">
    <property type="term" value="C:cytoplasm"/>
    <property type="evidence" value="ECO:0007669"/>
    <property type="project" value="UniProtKB-SubCell"/>
</dbReference>
<reference evidence="19" key="10">
    <citation type="submission" date="2022-12" db="EMBL/GenBank/DDBJ databases">
        <title>Vibrio parahaemolyticus become highly virulent by producing novel Tc toxins.</title>
        <authorList>
            <person name="Yang F."/>
            <person name="You Y."/>
            <person name="Lai Q."/>
            <person name="Xu L."/>
            <person name="Li F."/>
        </authorList>
    </citation>
    <scope>NUCLEOTIDE SEQUENCE</scope>
    <source>
        <strain evidence="19">Vp-HL-202005</strain>
    </source>
</reference>
<dbReference type="Pfam" id="PF07126">
    <property type="entry name" value="ZapC_C"/>
    <property type="match status" value="1"/>
</dbReference>
<dbReference type="Proteomes" id="UP000555836">
    <property type="component" value="Unassembled WGS sequence"/>
</dbReference>
<evidence type="ECO:0000256" key="6">
    <source>
        <dbReference type="PIRNR" id="PIRNR010252"/>
    </source>
</evidence>
<organism evidence="13 25">
    <name type="scientific">Vibrio parahaemolyticus</name>
    <dbReference type="NCBI Taxonomy" id="670"/>
    <lineage>
        <taxon>Bacteria</taxon>
        <taxon>Pseudomonadati</taxon>
        <taxon>Pseudomonadota</taxon>
        <taxon>Gammaproteobacteria</taxon>
        <taxon>Vibrionales</taxon>
        <taxon>Vibrionaceae</taxon>
        <taxon>Vibrio</taxon>
    </lineage>
</organism>
<protein>
    <recommendedName>
        <fullName evidence="5 6">Cell division protein ZapC</fullName>
    </recommendedName>
</protein>
<feature type="domain" description="Cell-division protein ZapC N-terminal" evidence="8">
    <location>
        <begin position="1"/>
        <end position="88"/>
    </location>
</feature>
<dbReference type="EMBL" id="JAUHGG010000016">
    <property type="protein sequence ID" value="MDS1824117.1"/>
    <property type="molecule type" value="Genomic_DNA"/>
</dbReference>
<dbReference type="EMBL" id="LHQV01000002">
    <property type="protein sequence ID" value="OQK04699.1"/>
    <property type="molecule type" value="Genomic_DNA"/>
</dbReference>
<evidence type="ECO:0000313" key="17">
    <source>
        <dbReference type="EMBL" id="TXN16138.1"/>
    </source>
</evidence>
<evidence type="ECO:0000256" key="5">
    <source>
        <dbReference type="HAMAP-Rule" id="MF_00906"/>
    </source>
</evidence>
<dbReference type="PIRSF" id="PIRSF010252">
    <property type="entry name" value="ZapC"/>
    <property type="match status" value="1"/>
</dbReference>
<reference evidence="11" key="8">
    <citation type="submission" date="2020-09" db="EMBL/GenBank/DDBJ databases">
        <title>Genome sequence of Vibrio parahaemolyticus isolates.</title>
        <authorList>
            <person name="Hammerl J.A."/>
            <person name="Strauch E."/>
        </authorList>
    </citation>
    <scope>NUCLEOTIDE SEQUENCE</scope>
    <source>
        <strain evidence="11">17-VB00146</strain>
    </source>
</reference>
<keyword evidence="4 5" id="KW-0131">Cell cycle</keyword>
<dbReference type="Proteomes" id="UP000321504">
    <property type="component" value="Unassembled WGS sequence"/>
</dbReference>
<dbReference type="Proteomes" id="UP000464718">
    <property type="component" value="Chromosome i"/>
</dbReference>
<dbReference type="EMBL" id="VRMQ01000002">
    <property type="protein sequence ID" value="TXN16138.1"/>
    <property type="molecule type" value="Genomic_DNA"/>
</dbReference>
<evidence type="ECO:0000313" key="19">
    <source>
        <dbReference type="EMBL" id="WAT91775.1"/>
    </source>
</evidence>
<dbReference type="InterPro" id="IPR009809">
    <property type="entry name" value="ZapC"/>
</dbReference>
<comment type="subunit">
    <text evidence="5">Interacts directly with FtsZ.</text>
</comment>
<evidence type="ECO:0000256" key="2">
    <source>
        <dbReference type="ARBA" id="ARBA00022618"/>
    </source>
</evidence>
<reference evidence="17 22" key="5">
    <citation type="submission" date="2019-08" db="EMBL/GenBank/DDBJ databases">
        <title>Emerging of two pre-pandemic pathogenic O4:KUT lineages of Vibrio parahaemolyticus in coastal eastern China.</title>
        <authorList>
            <person name="Yu H."/>
        </authorList>
    </citation>
    <scope>NUCLEOTIDE SEQUENCE [LARGE SCALE GENOMIC DNA]</scope>
    <source>
        <strain evidence="17 22">HZ17-383</strain>
    </source>
</reference>
<evidence type="ECO:0000313" key="18">
    <source>
        <dbReference type="EMBL" id="UYV27841.1"/>
    </source>
</evidence>
<reference evidence="12" key="11">
    <citation type="submission" date="2023-06" db="EMBL/GenBank/DDBJ databases">
        <title>Genomic Diversity of Vibrio spp. and Metagenomic Analysis of Pathogens in Florida Gulf Coastal Waters Following Hurricane Ian.</title>
        <authorList>
            <person name="Brumfield K.D."/>
        </authorList>
    </citation>
    <scope>NUCLEOTIDE SEQUENCE</scope>
    <source>
        <strain evidence="12">WBS2B-138</strain>
    </source>
</reference>
<proteinExistence type="inferred from homology"/>
<evidence type="ECO:0000313" key="11">
    <source>
        <dbReference type="EMBL" id="MCC3805150.1"/>
    </source>
</evidence>
<dbReference type="Proteomes" id="UP000726777">
    <property type="component" value="Unassembled WGS sequence"/>
</dbReference>
<evidence type="ECO:0000259" key="7">
    <source>
        <dbReference type="Pfam" id="PF07126"/>
    </source>
</evidence>
<dbReference type="Proteomes" id="UP000856022">
    <property type="component" value="Unassembled WGS sequence"/>
</dbReference>
<evidence type="ECO:0000256" key="3">
    <source>
        <dbReference type="ARBA" id="ARBA00023210"/>
    </source>
</evidence>
<dbReference type="Proteomes" id="UP000037697">
    <property type="component" value="Unassembled WGS sequence"/>
</dbReference>
<dbReference type="AlphaFoldDB" id="A0A072JZ99"/>
<dbReference type="EMBL" id="JACVHL010000007">
    <property type="protein sequence ID" value="MCC3805150.1"/>
    <property type="molecule type" value="Genomic_DNA"/>
</dbReference>
<comment type="function">
    <text evidence="5 6">Contributes to the efficiency of the cell division process by stabilizing the polymeric form of the cell division protein FtsZ. Acts by promoting interactions between FtsZ protofilaments and suppressing the GTPase activity of FtsZ.</text>
</comment>
<reference evidence="9" key="6">
    <citation type="submission" date="2019-12" db="EMBL/GenBank/DDBJ databases">
        <authorList>
            <consortium name="NCBI Pathogen Detection Project"/>
        </authorList>
    </citation>
    <scope>NUCLEOTIDE SEQUENCE</scope>
    <source>
        <strain evidence="9">1930</strain>
    </source>
</reference>
<keyword evidence="1 5" id="KW-0963">Cytoplasm</keyword>
<sequence>MLKPSDKWNWYFDEHKACLMLDLGEEMIFQTNLSRKLLVNCAFSKNEFTVDDASAFQTFNERIRCLDINEYRQAELTLYCVAAKRFHKPVQPKSWFFDAQSTGHEPEEGDMVFLSNRYSEGVFIVLEPGEASSLCAYVGQEEFILDGHKTLQFGQPIKVMHDRMVCANHLFVMAPMAMVG</sequence>
<evidence type="ECO:0000313" key="10">
    <source>
        <dbReference type="EMBL" id="KOY19200.1"/>
    </source>
</evidence>
<dbReference type="Proteomes" id="UP001156560">
    <property type="component" value="Chromosome 1"/>
</dbReference>
<dbReference type="InterPro" id="IPR048373">
    <property type="entry name" value="ZapC_N"/>
</dbReference>
<dbReference type="EMBL" id="JABCLB010002834">
    <property type="protein sequence ID" value="NMU87853.1"/>
    <property type="molecule type" value="Genomic_DNA"/>
</dbReference>
<name>A0A072JZ99_VIBPH</name>
<evidence type="ECO:0000313" key="23">
    <source>
        <dbReference type="Proteomes" id="UP000464718"/>
    </source>
</evidence>
<reference evidence="9" key="3">
    <citation type="journal article" date="2018" name="Genome Biol.">
        <title>SKESA: strategic k-mer extension for scrupulous assemblies.</title>
        <authorList>
            <person name="Souvorov A."/>
            <person name="Agarwala R."/>
            <person name="Lipman D.J."/>
        </authorList>
    </citation>
    <scope>NUCLEOTIDE SEQUENCE</scope>
    <source>
        <strain evidence="9">1930</strain>
    </source>
</reference>
<evidence type="ECO:0000313" key="15">
    <source>
        <dbReference type="EMBL" id="OQK04699.1"/>
    </source>
</evidence>
<dbReference type="Proteomes" id="UP001163036">
    <property type="component" value="Chromosome 1"/>
</dbReference>
<reference evidence="16 23" key="4">
    <citation type="submission" date="2018-12" db="EMBL/GenBank/DDBJ databases">
        <title>Genomic insights into the evolutionary origins and pathogenicity of five Vibrio parahaemolyticus strains isolated from the shrimp with acute hepatopancreatic necrosis disease (AHPND).</title>
        <authorList>
            <person name="Yang Q."/>
            <person name="Dong X."/>
            <person name="Xie G."/>
            <person name="Fu S."/>
            <person name="Zou P."/>
            <person name="Sun J."/>
            <person name="Wang Y."/>
            <person name="Huang J."/>
        </authorList>
    </citation>
    <scope>NUCLEOTIDE SEQUENCE [LARGE SCALE GENOMIC DNA]</scope>
    <source>
        <strain evidence="16 23">20160303005-1</strain>
    </source>
</reference>
<keyword evidence="3 5" id="KW-0717">Septation</keyword>